<dbReference type="InterPro" id="IPR023577">
    <property type="entry name" value="CYTH_domain"/>
</dbReference>
<dbReference type="PRINTS" id="PR00988">
    <property type="entry name" value="URIDINKINASE"/>
</dbReference>
<feature type="domain" description="CYTH" evidence="2">
    <location>
        <begin position="301"/>
        <end position="470"/>
    </location>
</feature>
<dbReference type="PANTHER" id="PTHR10285">
    <property type="entry name" value="URIDINE KINASE"/>
    <property type="match status" value="1"/>
</dbReference>
<accession>A0A8J4PRM2</accession>
<dbReference type="AlphaFoldDB" id="A0A8J4PRM2"/>
<dbReference type="GO" id="GO:0016301">
    <property type="term" value="F:kinase activity"/>
    <property type="evidence" value="ECO:0007669"/>
    <property type="project" value="InterPro"/>
</dbReference>
<evidence type="ECO:0000313" key="3">
    <source>
        <dbReference type="EMBL" id="KAF2072413.1"/>
    </source>
</evidence>
<dbReference type="EMBL" id="AJWJ01000282">
    <property type="protein sequence ID" value="KAF2072413.1"/>
    <property type="molecule type" value="Genomic_DNA"/>
</dbReference>
<dbReference type="InterPro" id="IPR006083">
    <property type="entry name" value="PRK/URK"/>
</dbReference>
<protein>
    <recommendedName>
        <fullName evidence="2">CYTH domain-containing protein</fullName>
    </recommendedName>
</protein>
<proteinExistence type="predicted"/>
<dbReference type="Gene3D" id="3.40.50.300">
    <property type="entry name" value="P-loop containing nucleotide triphosphate hydrolases"/>
    <property type="match status" value="1"/>
</dbReference>
<name>A0A8J4PRM2_9MYCE</name>
<feature type="compositionally biased region" description="Low complexity" evidence="1">
    <location>
        <begin position="30"/>
        <end position="45"/>
    </location>
</feature>
<reference evidence="3" key="1">
    <citation type="submission" date="2020-01" db="EMBL/GenBank/DDBJ databases">
        <title>Development of genomics and gene disruption for Polysphondylium violaceum indicates a role for the polyketide synthase stlB in stalk morphogenesis.</title>
        <authorList>
            <person name="Narita B."/>
            <person name="Kawabe Y."/>
            <person name="Kin K."/>
            <person name="Saito T."/>
            <person name="Gibbs R."/>
            <person name="Kuspa A."/>
            <person name="Muzny D."/>
            <person name="Queller D."/>
            <person name="Richards S."/>
            <person name="Strassman J."/>
            <person name="Sucgang R."/>
            <person name="Worley K."/>
            <person name="Schaap P."/>
        </authorList>
    </citation>
    <scope>NUCLEOTIDE SEQUENCE</scope>
    <source>
        <strain evidence="3">QSvi11</strain>
    </source>
</reference>
<feature type="region of interest" description="Disordered" evidence="1">
    <location>
        <begin position="30"/>
        <end position="57"/>
    </location>
</feature>
<dbReference type="Pfam" id="PF00485">
    <property type="entry name" value="PRK"/>
    <property type="match status" value="1"/>
</dbReference>
<dbReference type="GO" id="GO:0005524">
    <property type="term" value="F:ATP binding"/>
    <property type="evidence" value="ECO:0007669"/>
    <property type="project" value="InterPro"/>
</dbReference>
<dbReference type="OrthoDB" id="6362633at2759"/>
<evidence type="ECO:0000313" key="4">
    <source>
        <dbReference type="Proteomes" id="UP000695562"/>
    </source>
</evidence>
<sequence>MNNNNYLDRIQTITSHLLVTNQVSSDTTITQTTTTENSVNSTTTDKQQQPQKNKTKIDDIESDGSFVREKSFDQELDIPAEYNATTKQYEIKQIPYTLSFDQGFFHAIRAIELLAEKDPQRVIVVGVAGPVGAGKTTLAVKIAGLVNAIVVPLQDFVKIENVKDNNYDDPVLIDFDRVIETLNQLKELKTVNIPKIVNHKMETKTLSLSSSKVIILEGSYALSTRIRPMLDISIAITGGVHLDLIKRIMRDIVLSKSSSKDVLLQITNVVFPMFKAFVEPDLDQAKIKIHSTFNPMSQVVEPTFVCKAKYEPNKVYFDQYLSSLNVKPVKKIFSDMYLYPPKYGSDGISQADKTNWIRIRRTDGQFHIYFYNEIMDGAVNTRPSLNFEISVKTIGGLLSLGYQIGAILNRTVEVFYEKSGIIITKEYIKELEKHFIQIKGSNRREVLGFAEKLKITGHHVPQTFLYLYFKKLKKSKLPNQSTKLKNNNTSQKIKKVYNNNNDNNDKNITLIKK</sequence>
<comment type="caution">
    <text evidence="3">The sequence shown here is derived from an EMBL/GenBank/DDBJ whole genome shotgun (WGS) entry which is preliminary data.</text>
</comment>
<dbReference type="SUPFAM" id="SSF52540">
    <property type="entry name" value="P-loop containing nucleoside triphosphate hydrolases"/>
    <property type="match status" value="1"/>
</dbReference>
<dbReference type="CDD" id="cd02028">
    <property type="entry name" value="UMPK_like"/>
    <property type="match status" value="1"/>
</dbReference>
<dbReference type="Proteomes" id="UP000695562">
    <property type="component" value="Unassembled WGS sequence"/>
</dbReference>
<organism evidence="3 4">
    <name type="scientific">Polysphondylium violaceum</name>
    <dbReference type="NCBI Taxonomy" id="133409"/>
    <lineage>
        <taxon>Eukaryota</taxon>
        <taxon>Amoebozoa</taxon>
        <taxon>Evosea</taxon>
        <taxon>Eumycetozoa</taxon>
        <taxon>Dictyostelia</taxon>
        <taxon>Dictyosteliales</taxon>
        <taxon>Dictyosteliaceae</taxon>
        <taxon>Polysphondylium</taxon>
    </lineage>
</organism>
<keyword evidence="4" id="KW-1185">Reference proteome</keyword>
<dbReference type="PROSITE" id="PS51707">
    <property type="entry name" value="CYTH"/>
    <property type="match status" value="1"/>
</dbReference>
<evidence type="ECO:0000256" key="1">
    <source>
        <dbReference type="SAM" id="MobiDB-lite"/>
    </source>
</evidence>
<evidence type="ECO:0000259" key="2">
    <source>
        <dbReference type="PROSITE" id="PS51707"/>
    </source>
</evidence>
<dbReference type="InterPro" id="IPR027417">
    <property type="entry name" value="P-loop_NTPase"/>
</dbReference>
<gene>
    <name evidence="3" type="ORF">CYY_006270</name>
</gene>